<organism evidence="1">
    <name type="scientific">Accumulibacter regalis</name>
    <dbReference type="NCBI Taxonomy" id="522306"/>
    <lineage>
        <taxon>Bacteria</taxon>
        <taxon>Pseudomonadati</taxon>
        <taxon>Pseudomonadota</taxon>
        <taxon>Betaproteobacteria</taxon>
        <taxon>Candidatus Accumulibacter</taxon>
    </lineage>
</organism>
<sequence>MWMAAFADMGASLLVVGNGVRILRWASGNDFR</sequence>
<proteinExistence type="predicted"/>
<evidence type="ECO:0000313" key="1">
    <source>
        <dbReference type="EMBL" id="ACV37809.1"/>
    </source>
</evidence>
<protein>
    <submittedName>
        <fullName evidence="1">Uncharacterized protein</fullName>
    </submittedName>
</protein>
<reference evidence="1" key="1">
    <citation type="submission" date="2009-08" db="EMBL/GenBank/DDBJ databases">
        <authorList>
            <consortium name="US DOE Joint Genome Institute"/>
            <person name="Lucas S."/>
            <person name="Copeland A."/>
            <person name="Lapidus A."/>
            <person name="Glavina del Rio T."/>
            <person name="Dalin E."/>
            <person name="Tice H."/>
            <person name="Bruce D."/>
            <person name="Barry K."/>
            <person name="Pitluck S."/>
            <person name="Lowry S."/>
            <person name="Larimer F."/>
            <person name="Land M."/>
            <person name="Hauser L."/>
            <person name="Kyrpides N."/>
            <person name="Ivanova N."/>
            <person name="McMahon K.D."/>
            <person name="Hugenholtz P."/>
        </authorList>
    </citation>
    <scope>NUCLEOTIDE SEQUENCE</scope>
    <source>
        <strain evidence="1">UW-1</strain>
        <plasmid evidence="1">pAph01</plasmid>
    </source>
</reference>
<geneLocation type="plasmid" evidence="1">
    <name>pAph01</name>
</geneLocation>
<dbReference type="HOGENOM" id="CLU_3387544_0_0_4"/>
<reference evidence="1" key="2">
    <citation type="submission" date="2009-09" db="EMBL/GenBank/DDBJ databases">
        <title>Complete sequence of plasmid1 of Candidatus Accumulibacter phosphatis clade IIA str. UW-1.</title>
        <authorList>
            <consortium name="US DOE Joint Genome Institute"/>
            <person name="Martin H.G."/>
            <person name="Ivanova N."/>
            <person name="Kunin V."/>
            <person name="Warnecke F."/>
            <person name="Barry K."/>
            <person name="He S."/>
            <person name="Salamov A."/>
            <person name="Szeto E."/>
            <person name="Dalin E."/>
            <person name="Pangilinan J.L."/>
            <person name="Lapidus A."/>
            <person name="Lowry S."/>
            <person name="Kyrpides N.C."/>
            <person name="McMahon K.D."/>
            <person name="Hugenholtz P."/>
        </authorList>
    </citation>
    <scope>NUCLEOTIDE SEQUENCE [LARGE SCALE GENOMIC DNA]</scope>
    <source>
        <strain evidence="1">UW-1</strain>
        <plasmid evidence="1">pAph01</plasmid>
        <plasmid>UW-1</plasmid>
    </source>
</reference>
<gene>
    <name evidence="1" type="ordered locus">CAP2UW1_4684</name>
</gene>
<keyword evidence="1" id="KW-0614">Plasmid</keyword>
<dbReference type="EMBL" id="CP001716">
    <property type="protein sequence ID" value="ACV37809.1"/>
    <property type="molecule type" value="Genomic_DNA"/>
</dbReference>
<dbReference type="AlphaFoldDB" id="C7RVZ9"/>
<accession>C7RVZ9</accession>
<dbReference type="KEGG" id="app:CAP2UW1_4684"/>
<name>C7RVZ9_ACCRE</name>